<name>A0A2U1PQK0_ARTAN</name>
<evidence type="ECO:0000313" key="2">
    <source>
        <dbReference type="Proteomes" id="UP000245207"/>
    </source>
</evidence>
<reference evidence="1 2" key="1">
    <citation type="journal article" date="2018" name="Mol. Plant">
        <title>The genome of Artemisia annua provides insight into the evolution of Asteraceae family and artemisinin biosynthesis.</title>
        <authorList>
            <person name="Shen Q."/>
            <person name="Zhang L."/>
            <person name="Liao Z."/>
            <person name="Wang S."/>
            <person name="Yan T."/>
            <person name="Shi P."/>
            <person name="Liu M."/>
            <person name="Fu X."/>
            <person name="Pan Q."/>
            <person name="Wang Y."/>
            <person name="Lv Z."/>
            <person name="Lu X."/>
            <person name="Zhang F."/>
            <person name="Jiang W."/>
            <person name="Ma Y."/>
            <person name="Chen M."/>
            <person name="Hao X."/>
            <person name="Li L."/>
            <person name="Tang Y."/>
            <person name="Lv G."/>
            <person name="Zhou Y."/>
            <person name="Sun X."/>
            <person name="Brodelius P.E."/>
            <person name="Rose J.K.C."/>
            <person name="Tang K."/>
        </authorList>
    </citation>
    <scope>NUCLEOTIDE SEQUENCE [LARGE SCALE GENOMIC DNA]</scope>
    <source>
        <strain evidence="2">cv. Huhao1</strain>
        <tissue evidence="1">Leaf</tissue>
    </source>
</reference>
<dbReference type="EMBL" id="PKPP01000855">
    <property type="protein sequence ID" value="PWA88029.1"/>
    <property type="molecule type" value="Genomic_DNA"/>
</dbReference>
<accession>A0A2U1PQK0</accession>
<protein>
    <recommendedName>
        <fullName evidence="3">Synaptobrevin, longin-like domain protein</fullName>
    </recommendedName>
</protein>
<keyword evidence="2" id="KW-1185">Reference proteome</keyword>
<sequence>MAVLTYSTRHNQVGYLQKSSKIHGFDQILTFLNHSYIRYALSCNTTVYDSLVKQFWHTAIAETLPNGIKQIRVTIDNVAYIVTEATIRECLHLNDASGDFNLSHSFLVEGMKYIGYPIGTSLKFLQRNLSPHWRFLVHHLLQCLSSKSGGWDQFDTKIASALICLALGRTFNFSKLIFTGMVANVKDSHKFLIF</sequence>
<proteinExistence type="predicted"/>
<organism evidence="1 2">
    <name type="scientific">Artemisia annua</name>
    <name type="common">Sweet wormwood</name>
    <dbReference type="NCBI Taxonomy" id="35608"/>
    <lineage>
        <taxon>Eukaryota</taxon>
        <taxon>Viridiplantae</taxon>
        <taxon>Streptophyta</taxon>
        <taxon>Embryophyta</taxon>
        <taxon>Tracheophyta</taxon>
        <taxon>Spermatophyta</taxon>
        <taxon>Magnoliopsida</taxon>
        <taxon>eudicotyledons</taxon>
        <taxon>Gunneridae</taxon>
        <taxon>Pentapetalae</taxon>
        <taxon>asterids</taxon>
        <taxon>campanulids</taxon>
        <taxon>Asterales</taxon>
        <taxon>Asteraceae</taxon>
        <taxon>Asteroideae</taxon>
        <taxon>Anthemideae</taxon>
        <taxon>Artemisiinae</taxon>
        <taxon>Artemisia</taxon>
    </lineage>
</organism>
<evidence type="ECO:0008006" key="3">
    <source>
        <dbReference type="Google" id="ProtNLM"/>
    </source>
</evidence>
<dbReference type="AlphaFoldDB" id="A0A2U1PQK0"/>
<dbReference type="Proteomes" id="UP000245207">
    <property type="component" value="Unassembled WGS sequence"/>
</dbReference>
<dbReference type="OrthoDB" id="1749170at2759"/>
<evidence type="ECO:0000313" key="1">
    <source>
        <dbReference type="EMBL" id="PWA88029.1"/>
    </source>
</evidence>
<comment type="caution">
    <text evidence="1">The sequence shown here is derived from an EMBL/GenBank/DDBJ whole genome shotgun (WGS) entry which is preliminary data.</text>
</comment>
<gene>
    <name evidence="1" type="ORF">CTI12_AA116230</name>
</gene>